<organism evidence="2">
    <name type="scientific">Mimivirus LCMiAC01</name>
    <dbReference type="NCBI Taxonomy" id="2506608"/>
    <lineage>
        <taxon>Viruses</taxon>
        <taxon>Varidnaviria</taxon>
        <taxon>Bamfordvirae</taxon>
        <taxon>Nucleocytoviricota</taxon>
        <taxon>Megaviricetes</taxon>
        <taxon>Imitervirales</taxon>
        <taxon>Mimiviridae</taxon>
        <taxon>Klosneuvirinae</taxon>
    </lineage>
</organism>
<evidence type="ECO:0000313" key="2">
    <source>
        <dbReference type="EMBL" id="QBK88773.1"/>
    </source>
</evidence>
<dbReference type="PANTHER" id="PTHR46546">
    <property type="entry name" value="SHEWANELLA-LIKE PROTEIN PHOSPHATASE 1"/>
    <property type="match status" value="1"/>
</dbReference>
<dbReference type="Pfam" id="PF00149">
    <property type="entry name" value="Metallophos"/>
    <property type="match status" value="1"/>
</dbReference>
<feature type="domain" description="Calcineurin-like phosphoesterase" evidence="1">
    <location>
        <begin position="69"/>
        <end position="328"/>
    </location>
</feature>
<dbReference type="InterPro" id="IPR029052">
    <property type="entry name" value="Metallo-depent_PP-like"/>
</dbReference>
<dbReference type="PANTHER" id="PTHR46546:SF4">
    <property type="entry name" value="SHEWANELLA-LIKE PROTEIN PHOSPHATASE 1"/>
    <property type="match status" value="1"/>
</dbReference>
<proteinExistence type="predicted"/>
<protein>
    <submittedName>
        <fullName evidence="2">Metallophosphatase/phosphoesterase</fullName>
    </submittedName>
</protein>
<dbReference type="GO" id="GO:0016787">
    <property type="term" value="F:hydrolase activity"/>
    <property type="evidence" value="ECO:0007669"/>
    <property type="project" value="InterPro"/>
</dbReference>
<dbReference type="EMBL" id="MK500398">
    <property type="protein sequence ID" value="QBK88773.1"/>
    <property type="molecule type" value="Genomic_DNA"/>
</dbReference>
<dbReference type="Gene3D" id="3.60.21.10">
    <property type="match status" value="1"/>
</dbReference>
<reference evidence="2" key="1">
    <citation type="journal article" date="2019" name="MBio">
        <title>Virus Genomes from Deep Sea Sediments Expand the Ocean Megavirome and Support Independent Origins of Viral Gigantism.</title>
        <authorList>
            <person name="Backstrom D."/>
            <person name="Yutin N."/>
            <person name="Jorgensen S.L."/>
            <person name="Dharamshi J."/>
            <person name="Homa F."/>
            <person name="Zaremba-Niedwiedzka K."/>
            <person name="Spang A."/>
            <person name="Wolf Y.I."/>
            <person name="Koonin E.V."/>
            <person name="Ettema T.J."/>
        </authorList>
    </citation>
    <scope>NUCLEOTIDE SEQUENCE</scope>
</reference>
<dbReference type="SUPFAM" id="SSF56300">
    <property type="entry name" value="Metallo-dependent phosphatases"/>
    <property type="match status" value="1"/>
</dbReference>
<evidence type="ECO:0000259" key="1">
    <source>
        <dbReference type="Pfam" id="PF00149"/>
    </source>
</evidence>
<sequence>MNNISSISDDMSEFTSDTEFINKIFENIDNNDIPAYDKKEFKKDCPDSSYIATVIPIKKNPQKEDEKTRIVVIGDLHGDLELTKKILDIAKIAKFKGNKPTWIGKKGTYVVQLGDQIDRCRPYKYKCDHPLATKNDEASDEIIIDIFTDLNKQAIKKGGMVISLNGNHELMNALGKINFVSYENLRKYDGSPEEQKQHRKDLYKPGGKYGKILACTRLSVVIIGDFLFVHGGIIPKFTKNLKIKNRKDLYKINYIVRKWLLGQIDSKNISNIINQTKDTMFWNRIMGHLPSDSNKNPEKIKKKIKKCIKYLDPVLRLFKVGNMIIGHTPQWLYNGGINSTCGKRVWRVDTGSSKAFNEFDDEYHETGIITDLRNAQALEILNNEEINILM</sequence>
<gene>
    <name evidence="2" type="ORF">LCMiAC01_04550</name>
</gene>
<name>A0A481YZU8_9VIRU</name>
<accession>A0A481YZU8</accession>
<dbReference type="InterPro" id="IPR004843">
    <property type="entry name" value="Calcineurin-like_PHP"/>
</dbReference>